<dbReference type="Proteomes" id="UP001153148">
    <property type="component" value="Unassembled WGS sequence"/>
</dbReference>
<keyword evidence="2" id="KW-1185">Reference proteome</keyword>
<dbReference type="EMBL" id="CAJPIN010008791">
    <property type="protein sequence ID" value="CAG2059139.1"/>
    <property type="molecule type" value="Genomic_DNA"/>
</dbReference>
<proteinExistence type="predicted"/>
<evidence type="ECO:0000313" key="2">
    <source>
        <dbReference type="Proteomes" id="UP001153148"/>
    </source>
</evidence>
<evidence type="ECO:0000313" key="1">
    <source>
        <dbReference type="EMBL" id="CAG2059139.1"/>
    </source>
</evidence>
<sequence length="165" mass="18789">MLRAGFQRDSFNTSMLATWSIMELCNRGRSYVVMCTNTGLLLKFTDNIITKRYSIKCCNTESITPFTTYNPLHKYFIIKAADLLLIISEQTQFKVVQEYQQVKDFSVGDFTGCGSPTVRIFTQNSDTPQILTDLIKKSAEPPIVGDMVSNILRDKFQVSMIFINL</sequence>
<reference evidence="1" key="1">
    <citation type="submission" date="2021-03" db="EMBL/GenBank/DDBJ databases">
        <authorList>
            <person name="Tran Van P."/>
        </authorList>
    </citation>
    <scope>NUCLEOTIDE SEQUENCE</scope>
</reference>
<organism evidence="1 2">
    <name type="scientific">Timema podura</name>
    <name type="common">Walking stick</name>
    <dbReference type="NCBI Taxonomy" id="61482"/>
    <lineage>
        <taxon>Eukaryota</taxon>
        <taxon>Metazoa</taxon>
        <taxon>Ecdysozoa</taxon>
        <taxon>Arthropoda</taxon>
        <taxon>Hexapoda</taxon>
        <taxon>Insecta</taxon>
        <taxon>Pterygota</taxon>
        <taxon>Neoptera</taxon>
        <taxon>Polyneoptera</taxon>
        <taxon>Phasmatodea</taxon>
        <taxon>Timematodea</taxon>
        <taxon>Timematoidea</taxon>
        <taxon>Timematidae</taxon>
        <taxon>Timema</taxon>
    </lineage>
</organism>
<feature type="non-terminal residue" evidence="1">
    <location>
        <position position="165"/>
    </location>
</feature>
<accession>A0ABN7NUJ0</accession>
<name>A0ABN7NUJ0_TIMPD</name>
<comment type="caution">
    <text evidence="1">The sequence shown here is derived from an EMBL/GenBank/DDBJ whole genome shotgun (WGS) entry which is preliminary data.</text>
</comment>
<gene>
    <name evidence="1" type="ORF">TPAB3V08_LOCUS6105</name>
</gene>
<protein>
    <submittedName>
        <fullName evidence="1">Uncharacterized protein</fullName>
    </submittedName>
</protein>